<dbReference type="SUPFAM" id="SSF52540">
    <property type="entry name" value="P-loop containing nucleoside triphosphate hydrolases"/>
    <property type="match status" value="1"/>
</dbReference>
<feature type="region of interest" description="Disordered" evidence="1">
    <location>
        <begin position="1356"/>
        <end position="1405"/>
    </location>
</feature>
<dbReference type="PANTHER" id="PTHR47691:SF3">
    <property type="entry name" value="HTH-TYPE TRANSCRIPTIONAL REGULATOR RV0890C-RELATED"/>
    <property type="match status" value="1"/>
</dbReference>
<organism evidence="2 3">
    <name type="scientific">Euplotes crassus</name>
    <dbReference type="NCBI Taxonomy" id="5936"/>
    <lineage>
        <taxon>Eukaryota</taxon>
        <taxon>Sar</taxon>
        <taxon>Alveolata</taxon>
        <taxon>Ciliophora</taxon>
        <taxon>Intramacronucleata</taxon>
        <taxon>Spirotrichea</taxon>
        <taxon>Hypotrichia</taxon>
        <taxon>Euplotida</taxon>
        <taxon>Euplotidae</taxon>
        <taxon>Moneuplotes</taxon>
    </lineage>
</organism>
<feature type="compositionally biased region" description="Basic and acidic residues" evidence="1">
    <location>
        <begin position="1267"/>
        <end position="1276"/>
    </location>
</feature>
<evidence type="ECO:0000313" key="3">
    <source>
        <dbReference type="Proteomes" id="UP001295684"/>
    </source>
</evidence>
<accession>A0AAD1XFH4</accession>
<feature type="compositionally biased region" description="Acidic residues" evidence="1">
    <location>
        <begin position="780"/>
        <end position="796"/>
    </location>
</feature>
<feature type="region of interest" description="Disordered" evidence="1">
    <location>
        <begin position="1255"/>
        <end position="1298"/>
    </location>
</feature>
<reference evidence="2" key="1">
    <citation type="submission" date="2023-07" db="EMBL/GenBank/DDBJ databases">
        <authorList>
            <consortium name="AG Swart"/>
            <person name="Singh M."/>
            <person name="Singh A."/>
            <person name="Seah K."/>
            <person name="Emmerich C."/>
        </authorList>
    </citation>
    <scope>NUCLEOTIDE SEQUENCE</scope>
    <source>
        <strain evidence="2">DP1</strain>
    </source>
</reference>
<gene>
    <name evidence="2" type="ORF">ECRASSUSDP1_LOCUS11461</name>
</gene>
<keyword evidence="3" id="KW-1185">Reference proteome</keyword>
<feature type="region of interest" description="Disordered" evidence="1">
    <location>
        <begin position="697"/>
        <end position="719"/>
    </location>
</feature>
<dbReference type="Gene3D" id="3.40.50.300">
    <property type="entry name" value="P-loop containing nucleotide triphosphate hydrolases"/>
    <property type="match status" value="1"/>
</dbReference>
<feature type="compositionally biased region" description="Low complexity" evidence="1">
    <location>
        <begin position="1392"/>
        <end position="1403"/>
    </location>
</feature>
<feature type="compositionally biased region" description="Polar residues" evidence="1">
    <location>
        <begin position="735"/>
        <end position="748"/>
    </location>
</feature>
<feature type="compositionally biased region" description="Basic and acidic residues" evidence="1">
    <location>
        <begin position="697"/>
        <end position="708"/>
    </location>
</feature>
<feature type="compositionally biased region" description="Basic and acidic residues" evidence="1">
    <location>
        <begin position="898"/>
        <end position="910"/>
    </location>
</feature>
<feature type="region of interest" description="Disordered" evidence="1">
    <location>
        <begin position="733"/>
        <end position="855"/>
    </location>
</feature>
<evidence type="ECO:0000256" key="1">
    <source>
        <dbReference type="SAM" id="MobiDB-lite"/>
    </source>
</evidence>
<proteinExistence type="predicted"/>
<dbReference type="Proteomes" id="UP001295684">
    <property type="component" value="Unassembled WGS sequence"/>
</dbReference>
<evidence type="ECO:0000313" key="2">
    <source>
        <dbReference type="EMBL" id="CAI2370153.1"/>
    </source>
</evidence>
<feature type="compositionally biased region" description="Polar residues" evidence="1">
    <location>
        <begin position="1277"/>
        <end position="1286"/>
    </location>
</feature>
<sequence length="1470" mass="168417">MIREMFSKNKEEEEKIRLAVVLSCHSQKVGEIFANAGVNHVVCIKRECEVADQACLTFAKAFYYYLLYGEECSVCSAFEQGKKAVLHKFKGAEANKFLCLCDHQNKVANCGTFFQLDKGESKNKSIKTKIEALPDRGRKLIGREKEIVKIIQQFENHRCVWLTGDEGIGKSSIAKEVSHLIFDRNYCRDGVLYLSLKEIEVFEDFIDILFKTMKHSLRSIKKRNELQSFVNCDPEELYHSCMYNIKDFEILIVLDNCDAFMAKDEFKNMITDLSKKIQNSKMILTSKIKENIIDGQDGRPVIFDAKEIKINELSAISIFSLIQPAKKNILTFNKEFKELCISTGHVNEKNKCLDFLKHELITLLKGNPLCALLVSSNADDKTLSEIYKKVKDYEKKKKNITLGLALQISLEFIQERSPEILKCLNHLSLCPDGLSFDNLLNISKEWNKNWIQILKDKSIIIEKKIYKEDYILKKKDNKDRKTRKPKLIKTHSIDDDVYDVVYRIEPWRRELIEENLSDKGKAKLDEKIVEFMINHMEELLKAPKELAGLLEIYEENCWAILDRLREKASKSNNISFLSTSIPKDFGKVKGKEYRRQMSKLGGKAAEAKKQPKVRKSITNRFGMQKFRLKKKPTLAELCFTGQFEERKKDTKNIYNTLTKNPNQSQGFRGNLSSSRLNDSSFKNKEFVKKITGLKMDKIDEENPSKPEVGENLIQGPRDTLQVNKKVEDAHYIESASENIGTSSGQSDDLSGKEGEVFDQSSAKEENKVTDDGFSLKFEGGSEDSEPFSDEEGEEFSSDGRDENYVISSNKIIKVNPDDESKKSEGNDEAIPTKGEVEKRLSTKNLGSDHASSDSKGADKWINVRIDAQRQRAAGNIAILALDSEQEPGSKKSNSTLKTDSDMKSREEKKLKSNNECNLLLTESKTPVERSNTKQYKYKNSFNDLPKLLKSKDIALHDKFVLLFATLLLKSERFNDSFDVCNIYGRKCLHESELTRANLYKLLALTTLEKGNEGSANKALKHCEKAIKKFKNIKCLEGKASCLFIKILTLQLVKYENNSEGSEDGESSDSNENRKFSKIMKLISEVEKILPNIKSPFDEDQISQLMDVLYKSEKEKTPYDITSIQNLQDFLQTPTLSYLFQEEDKKFEKVVKKVKPVPELSKLEEKIDSLVNNQGAQFNTVLENLNKALERLDKVEDIIIKENKSTISSGTTFKVEHDTKCLTEAMEIKDNIKNQDKYHANVEEGKLVRTFEHPMKKANSGPYKKPNLKKDERKIDSTSENYSSLNDKSSRNPIKGLTSDKGKMFMANKKFGTEEQKSATTWRDTENTLTTNANFKIHKSMTKPLEKRTKRVLRVSCEHSPSDPWPQNFDSHRASSLRRNQRRNSQEKQPTFSSISGHSSNYNSLRKGGTQRIDFYQLGSPAERVQSIRSGYYSRPSFSYTQNYDSKYESKYTCPTFMNYNRNGLSRYYGP</sequence>
<dbReference type="EMBL" id="CAMPGE010011320">
    <property type="protein sequence ID" value="CAI2370153.1"/>
    <property type="molecule type" value="Genomic_DNA"/>
</dbReference>
<feature type="compositionally biased region" description="Basic and acidic residues" evidence="1">
    <location>
        <begin position="749"/>
        <end position="770"/>
    </location>
</feature>
<dbReference type="PANTHER" id="PTHR47691">
    <property type="entry name" value="REGULATOR-RELATED"/>
    <property type="match status" value="1"/>
</dbReference>
<comment type="caution">
    <text evidence="2">The sequence shown here is derived from an EMBL/GenBank/DDBJ whole genome shotgun (WGS) entry which is preliminary data.</text>
</comment>
<feature type="compositionally biased region" description="Basic and acidic residues" evidence="1">
    <location>
        <begin position="815"/>
        <end position="825"/>
    </location>
</feature>
<protein>
    <submittedName>
        <fullName evidence="2">Uncharacterized protein</fullName>
    </submittedName>
</protein>
<feature type="region of interest" description="Disordered" evidence="1">
    <location>
        <begin position="879"/>
        <end position="910"/>
    </location>
</feature>
<dbReference type="InterPro" id="IPR027417">
    <property type="entry name" value="P-loop_NTPase"/>
</dbReference>
<name>A0AAD1XFH4_EUPCR</name>